<evidence type="ECO:0000313" key="2">
    <source>
        <dbReference type="EMBL" id="QDZ41722.1"/>
    </source>
</evidence>
<evidence type="ECO:0000313" key="3">
    <source>
        <dbReference type="Proteomes" id="UP000318453"/>
    </source>
</evidence>
<dbReference type="AlphaFoldDB" id="A0A5B8NRA4"/>
<name>A0A5B8NRA4_9CHRO</name>
<keyword evidence="2" id="KW-0614">Plasmid</keyword>
<dbReference type="EMBL" id="CP042330">
    <property type="protein sequence ID" value="QDZ41722.1"/>
    <property type="molecule type" value="Genomic_DNA"/>
</dbReference>
<protein>
    <recommendedName>
        <fullName evidence="1">Bacteriophage Mx8 p63 C-terminal domain-containing protein</fullName>
    </recommendedName>
</protein>
<evidence type="ECO:0000259" key="1">
    <source>
        <dbReference type="Pfam" id="PF10546"/>
    </source>
</evidence>
<proteinExistence type="predicted"/>
<dbReference type="RefSeq" id="WP_146297690.1">
    <property type="nucleotide sequence ID" value="NZ_CP042330.1"/>
</dbReference>
<feature type="domain" description="Bacteriophage Mx8 p63 C-terminal" evidence="1">
    <location>
        <begin position="2"/>
        <end position="49"/>
    </location>
</feature>
<keyword evidence="3" id="KW-1185">Reference proteome</keyword>
<dbReference type="OrthoDB" id="4762429at2"/>
<dbReference type="KEGG" id="enn:FRE64_17325"/>
<geneLocation type="plasmid" evidence="3">
    <name>peu4</name>
</geneLocation>
<sequence>MYREWFRLKGWHHLDPKAKRPSCVGKITNDLVYNRILPTEVNNELRARRG</sequence>
<organism evidence="2 3">
    <name type="scientific">Euhalothece natronophila Z-M001</name>
    <dbReference type="NCBI Taxonomy" id="522448"/>
    <lineage>
        <taxon>Bacteria</taxon>
        <taxon>Bacillati</taxon>
        <taxon>Cyanobacteriota</taxon>
        <taxon>Cyanophyceae</taxon>
        <taxon>Oscillatoriophycideae</taxon>
        <taxon>Chroococcales</taxon>
        <taxon>Halothecacae</taxon>
        <taxon>Halothece cluster</taxon>
        <taxon>Euhalothece</taxon>
    </lineage>
</organism>
<gene>
    <name evidence="2" type="ORF">FRE64_17325</name>
</gene>
<accession>A0A5B8NRA4</accession>
<reference evidence="2" key="1">
    <citation type="submission" date="2019-08" db="EMBL/GenBank/DDBJ databases">
        <title>Carotenoids and Carotenoid Binding Proteins in the Halophilic Cyanobacterium Euhalothece sp. ZM00.</title>
        <authorList>
            <person name="Cho S.M."/>
            <person name="Song J.Y."/>
            <person name="Park Y.-I."/>
        </authorList>
    </citation>
    <scope>NUCLEOTIDE SEQUENCE [LARGE SCALE GENOMIC DNA]</scope>
    <source>
        <strain evidence="2">Z-M001</strain>
        <plasmid evidence="2">pEu4</plasmid>
    </source>
</reference>
<dbReference type="Proteomes" id="UP000318453">
    <property type="component" value="Plasmid pEu4"/>
</dbReference>
<dbReference type="Pfam" id="PF10546">
    <property type="entry name" value="P63C"/>
    <property type="match status" value="1"/>
</dbReference>
<dbReference type="InterPro" id="IPR018874">
    <property type="entry name" value="Phage_Mx8_p63_C"/>
</dbReference>